<proteinExistence type="predicted"/>
<dbReference type="PIRSF" id="PIRSF015582">
    <property type="entry name" value="Cit_lyase_B"/>
    <property type="match status" value="1"/>
</dbReference>
<keyword evidence="2" id="KW-0479">Metal-binding</keyword>
<dbReference type="PANTHER" id="PTHR32308:SF0">
    <property type="entry name" value="HPCH_HPAI ALDOLASE_CITRATE LYASE DOMAIN-CONTAINING PROTEIN"/>
    <property type="match status" value="1"/>
</dbReference>
<evidence type="ECO:0000259" key="4">
    <source>
        <dbReference type="Pfam" id="PF03328"/>
    </source>
</evidence>
<organism evidence="5 6">
    <name type="scientific">Pigmentiphaga soli</name>
    <dbReference type="NCBI Taxonomy" id="1007095"/>
    <lineage>
        <taxon>Bacteria</taxon>
        <taxon>Pseudomonadati</taxon>
        <taxon>Pseudomonadota</taxon>
        <taxon>Betaproteobacteria</taxon>
        <taxon>Burkholderiales</taxon>
        <taxon>Alcaligenaceae</taxon>
        <taxon>Pigmentiphaga</taxon>
    </lineage>
</organism>
<dbReference type="InterPro" id="IPR005000">
    <property type="entry name" value="Aldolase/citrate-lyase_domain"/>
</dbReference>
<comment type="caution">
    <text evidence="5">The sequence shown here is derived from an EMBL/GenBank/DDBJ whole genome shotgun (WGS) entry which is preliminary data.</text>
</comment>
<protein>
    <submittedName>
        <fullName evidence="5">CoA ester lyase</fullName>
    </submittedName>
</protein>
<evidence type="ECO:0000313" key="5">
    <source>
        <dbReference type="EMBL" id="GAA4339986.1"/>
    </source>
</evidence>
<dbReference type="InterPro" id="IPR015813">
    <property type="entry name" value="Pyrv/PenolPyrv_kinase-like_dom"/>
</dbReference>
<accession>A0ABP8HIY3</accession>
<feature type="domain" description="HpcH/HpaI aldolase/citrate lyase" evidence="4">
    <location>
        <begin position="17"/>
        <end position="235"/>
    </location>
</feature>
<dbReference type="InterPro" id="IPR011206">
    <property type="entry name" value="Citrate_lyase_beta/mcl1/mcl2"/>
</dbReference>
<dbReference type="GO" id="GO:0016829">
    <property type="term" value="F:lyase activity"/>
    <property type="evidence" value="ECO:0007669"/>
    <property type="project" value="UniProtKB-KW"/>
</dbReference>
<evidence type="ECO:0000256" key="2">
    <source>
        <dbReference type="ARBA" id="ARBA00022723"/>
    </source>
</evidence>
<dbReference type="SUPFAM" id="SSF51621">
    <property type="entry name" value="Phosphoenolpyruvate/pyruvate domain"/>
    <property type="match status" value="1"/>
</dbReference>
<dbReference type="EMBL" id="BAABFO010000024">
    <property type="protein sequence ID" value="GAA4339986.1"/>
    <property type="molecule type" value="Genomic_DNA"/>
</dbReference>
<keyword evidence="6" id="KW-1185">Reference proteome</keyword>
<dbReference type="Gene3D" id="3.20.20.60">
    <property type="entry name" value="Phosphoenolpyruvate-binding domains"/>
    <property type="match status" value="1"/>
</dbReference>
<dbReference type="RefSeq" id="WP_345251559.1">
    <property type="nucleotide sequence ID" value="NZ_BAABFO010000024.1"/>
</dbReference>
<evidence type="ECO:0000256" key="1">
    <source>
        <dbReference type="ARBA" id="ARBA00001946"/>
    </source>
</evidence>
<evidence type="ECO:0000256" key="3">
    <source>
        <dbReference type="ARBA" id="ARBA00022842"/>
    </source>
</evidence>
<keyword evidence="3" id="KW-0460">Magnesium</keyword>
<comment type="cofactor">
    <cofactor evidence="1">
        <name>Mg(2+)</name>
        <dbReference type="ChEBI" id="CHEBI:18420"/>
    </cofactor>
</comment>
<dbReference type="Proteomes" id="UP001501671">
    <property type="component" value="Unassembled WGS sequence"/>
</dbReference>
<reference evidence="6" key="1">
    <citation type="journal article" date="2019" name="Int. J. Syst. Evol. Microbiol.">
        <title>The Global Catalogue of Microorganisms (GCM) 10K type strain sequencing project: providing services to taxonomists for standard genome sequencing and annotation.</title>
        <authorList>
            <consortium name="The Broad Institute Genomics Platform"/>
            <consortium name="The Broad Institute Genome Sequencing Center for Infectious Disease"/>
            <person name="Wu L."/>
            <person name="Ma J."/>
        </authorList>
    </citation>
    <scope>NUCLEOTIDE SEQUENCE [LARGE SCALE GENOMIC DNA]</scope>
    <source>
        <strain evidence="6">JCM 17666</strain>
    </source>
</reference>
<dbReference type="InterPro" id="IPR040442">
    <property type="entry name" value="Pyrv_kinase-like_dom_sf"/>
</dbReference>
<dbReference type="PANTHER" id="PTHR32308">
    <property type="entry name" value="LYASE BETA SUBUNIT, PUTATIVE (AFU_ORTHOLOGUE AFUA_4G13030)-RELATED"/>
    <property type="match status" value="1"/>
</dbReference>
<evidence type="ECO:0000313" key="6">
    <source>
        <dbReference type="Proteomes" id="UP001501671"/>
    </source>
</evidence>
<gene>
    <name evidence="5" type="ORF">GCM10023144_38920</name>
</gene>
<name>A0ABP8HIY3_9BURK</name>
<dbReference type="Pfam" id="PF03328">
    <property type="entry name" value="HpcH_HpaI"/>
    <property type="match status" value="1"/>
</dbReference>
<sequence length="306" mass="33303">MSSPVEQPAGRNQPAWRSLLYVPANVPRFVDKAHARGADAIVLDLEDSVPPAEKPAARAGVRDAARRVRSGGADVLVRVNQPLALCVRDVEASVSAEVDGLVIPKVEGASHVRLLDQLASELEAERGLPAGHNRFVLMIETPDAFERMTEIARASARVAAIGIGAEDFALYGGFEPDDETLLMPKQRMILAARAAGVMPLGYIGSIADFSDWDAFRAMVRRSRRFGFDCASCVHPGQVAVVNEEYAPRAEELARARRIVEAGAQAQAEGRASFQIDGRMIDVPVIERARRLLDRQRRLEARRAPPG</sequence>
<keyword evidence="5" id="KW-0456">Lyase</keyword>